<protein>
    <recommendedName>
        <fullName evidence="1">HTH cro/C1-type domain-containing protein</fullName>
    </recommendedName>
</protein>
<dbReference type="Gene3D" id="1.10.260.40">
    <property type="entry name" value="lambda repressor-like DNA-binding domains"/>
    <property type="match status" value="1"/>
</dbReference>
<dbReference type="InterPro" id="IPR001387">
    <property type="entry name" value="Cro/C1-type_HTH"/>
</dbReference>
<reference evidence="2 3" key="1">
    <citation type="submission" date="2014-09" db="EMBL/GenBank/DDBJ databases">
        <title>Draft genome sequence of Streptomyces natalensis ATCC 27448, producer of the antifungal pimaricin.</title>
        <authorList>
            <person name="Mendes M.V."/>
            <person name="Beites T."/>
            <person name="Pires S."/>
            <person name="Santos C.L."/>
            <person name="Moradas-Ferreira P."/>
        </authorList>
    </citation>
    <scope>NUCLEOTIDE SEQUENCE [LARGE SCALE GENOMIC DNA]</scope>
    <source>
        <strain evidence="2 3">ATCC 27448</strain>
    </source>
</reference>
<dbReference type="CDD" id="cd00093">
    <property type="entry name" value="HTH_XRE"/>
    <property type="match status" value="1"/>
</dbReference>
<dbReference type="Pfam" id="PF13560">
    <property type="entry name" value="HTH_31"/>
    <property type="match status" value="1"/>
</dbReference>
<feature type="domain" description="HTH cro/C1-type" evidence="1">
    <location>
        <begin position="18"/>
        <end position="73"/>
    </location>
</feature>
<dbReference type="PATRIC" id="fig|1240678.4.peg.847"/>
<name>A0A0D7CUM8_9ACTN</name>
<dbReference type="EMBL" id="JRKI01000005">
    <property type="protein sequence ID" value="KIZ19097.1"/>
    <property type="molecule type" value="Genomic_DNA"/>
</dbReference>
<accession>A0A0D7CUM8</accession>
<gene>
    <name evidence="2" type="ORF">SNA_04010</name>
</gene>
<evidence type="ECO:0000259" key="1">
    <source>
        <dbReference type="PROSITE" id="PS50943"/>
    </source>
</evidence>
<keyword evidence="3" id="KW-1185">Reference proteome</keyword>
<evidence type="ECO:0000313" key="2">
    <source>
        <dbReference type="EMBL" id="KIZ19097.1"/>
    </source>
</evidence>
<dbReference type="GO" id="GO:0003677">
    <property type="term" value="F:DNA binding"/>
    <property type="evidence" value="ECO:0007669"/>
    <property type="project" value="InterPro"/>
</dbReference>
<dbReference type="InterPro" id="IPR010982">
    <property type="entry name" value="Lambda_DNA-bd_dom_sf"/>
</dbReference>
<dbReference type="Proteomes" id="UP000032458">
    <property type="component" value="Unassembled WGS sequence"/>
</dbReference>
<organism evidence="2 3">
    <name type="scientific">Streptomyces natalensis ATCC 27448</name>
    <dbReference type="NCBI Taxonomy" id="1240678"/>
    <lineage>
        <taxon>Bacteria</taxon>
        <taxon>Bacillati</taxon>
        <taxon>Actinomycetota</taxon>
        <taxon>Actinomycetes</taxon>
        <taxon>Kitasatosporales</taxon>
        <taxon>Streptomycetaceae</taxon>
        <taxon>Streptomyces</taxon>
    </lineage>
</organism>
<dbReference type="InterPro" id="IPR043917">
    <property type="entry name" value="DUF5753"/>
</dbReference>
<dbReference type="SMART" id="SM00530">
    <property type="entry name" value="HTH_XRE"/>
    <property type="match status" value="1"/>
</dbReference>
<evidence type="ECO:0000313" key="3">
    <source>
        <dbReference type="Proteomes" id="UP000032458"/>
    </source>
</evidence>
<dbReference type="RefSeq" id="WP_030068564.1">
    <property type="nucleotide sequence ID" value="NZ_JRKI01000005.1"/>
</dbReference>
<sequence length="293" mass="33471">MPPRNNPSERQRRLGAELRKLRTRAGMSGDEAGALLDADRTRVSHIEAGRVDVPRNGLYKLLRAYGCPDGPYFEALMEMAQSRGVGWWDEFQDVVSRDALDLAETESRAAGIRMHQPLFIPGMFQTEDYARAVIETAHPEWERADRYMQFRMARQRILTGDDPVPYHAVVHEAALRVQAGGPQIMRRQLLKLIEVSRLPNVTLQIFPFERGTYAAFSCPFVLFGGPTRELDTVYLEYPLKPAFLEDGEHNDEYGKMFERLVELALDPVDPESAPESHVRRDSLSLIQHVMYEL</sequence>
<dbReference type="Pfam" id="PF19054">
    <property type="entry name" value="DUF5753"/>
    <property type="match status" value="1"/>
</dbReference>
<proteinExistence type="predicted"/>
<comment type="caution">
    <text evidence="2">The sequence shown here is derived from an EMBL/GenBank/DDBJ whole genome shotgun (WGS) entry which is preliminary data.</text>
</comment>
<dbReference type="SUPFAM" id="SSF47413">
    <property type="entry name" value="lambda repressor-like DNA-binding domains"/>
    <property type="match status" value="1"/>
</dbReference>
<dbReference type="PROSITE" id="PS50943">
    <property type="entry name" value="HTH_CROC1"/>
    <property type="match status" value="1"/>
</dbReference>
<dbReference type="AlphaFoldDB" id="A0A0D7CUM8"/>